<evidence type="ECO:0000256" key="1">
    <source>
        <dbReference type="ARBA" id="ARBA00005122"/>
    </source>
</evidence>
<dbReference type="InterPro" id="IPR002401">
    <property type="entry name" value="Cyt_P450_E_grp-I"/>
</dbReference>
<dbReference type="GO" id="GO:0042617">
    <property type="term" value="P:paclitaxel biosynthetic process"/>
    <property type="evidence" value="ECO:0007669"/>
    <property type="project" value="UniProtKB-KW"/>
</dbReference>
<dbReference type="GO" id="GO:0005506">
    <property type="term" value="F:iron ion binding"/>
    <property type="evidence" value="ECO:0007669"/>
    <property type="project" value="InterPro"/>
</dbReference>
<dbReference type="PRINTS" id="PR00385">
    <property type="entry name" value="P450"/>
</dbReference>
<dbReference type="GO" id="GO:0004497">
    <property type="term" value="F:monooxygenase activity"/>
    <property type="evidence" value="ECO:0007669"/>
    <property type="project" value="UniProtKB-KW"/>
</dbReference>
<evidence type="ECO:0000256" key="10">
    <source>
        <dbReference type="RuleBase" id="RU000461"/>
    </source>
</evidence>
<keyword evidence="11" id="KW-0812">Transmembrane</keyword>
<comment type="caution">
    <text evidence="12">The sequence shown here is derived from an EMBL/GenBank/DDBJ whole genome shotgun (WGS) entry which is preliminary data.</text>
</comment>
<evidence type="ECO:0000256" key="5">
    <source>
        <dbReference type="ARBA" id="ARBA00023002"/>
    </source>
</evidence>
<evidence type="ECO:0000256" key="6">
    <source>
        <dbReference type="ARBA" id="ARBA00023004"/>
    </source>
</evidence>
<dbReference type="PANTHER" id="PTHR24286">
    <property type="entry name" value="CYTOCHROME P450 26"/>
    <property type="match status" value="1"/>
</dbReference>
<dbReference type="GO" id="GO:0016125">
    <property type="term" value="P:sterol metabolic process"/>
    <property type="evidence" value="ECO:0007669"/>
    <property type="project" value="TreeGrafter"/>
</dbReference>
<evidence type="ECO:0000256" key="8">
    <source>
        <dbReference type="ARBA" id="ARBA00023059"/>
    </source>
</evidence>
<keyword evidence="11" id="KW-0472">Membrane</keyword>
<dbReference type="CDD" id="cd11043">
    <property type="entry name" value="CYP90-like"/>
    <property type="match status" value="1"/>
</dbReference>
<keyword evidence="7 10" id="KW-0503">Monooxygenase</keyword>
<dbReference type="EMBL" id="JAHRHJ020000006">
    <property type="protein sequence ID" value="KAH9311054.1"/>
    <property type="molecule type" value="Genomic_DNA"/>
</dbReference>
<dbReference type="InterPro" id="IPR001128">
    <property type="entry name" value="Cyt_P450"/>
</dbReference>
<dbReference type="GO" id="GO:0016705">
    <property type="term" value="F:oxidoreductase activity, acting on paired donors, with incorporation or reduction of molecular oxygen"/>
    <property type="evidence" value="ECO:0007669"/>
    <property type="project" value="InterPro"/>
</dbReference>
<dbReference type="GO" id="GO:0020037">
    <property type="term" value="F:heme binding"/>
    <property type="evidence" value="ECO:0007669"/>
    <property type="project" value="InterPro"/>
</dbReference>
<dbReference type="AlphaFoldDB" id="A0AA38FXE5"/>
<keyword evidence="11" id="KW-1133">Transmembrane helix</keyword>
<evidence type="ECO:0008006" key="14">
    <source>
        <dbReference type="Google" id="ProtNLM"/>
    </source>
</evidence>
<keyword evidence="6 9" id="KW-0408">Iron</keyword>
<dbReference type="SUPFAM" id="SSF48264">
    <property type="entry name" value="Cytochrome P450"/>
    <property type="match status" value="1"/>
</dbReference>
<dbReference type="Proteomes" id="UP000824469">
    <property type="component" value="Unassembled WGS sequence"/>
</dbReference>
<comment type="similarity">
    <text evidence="2 10">Belongs to the cytochrome P450 family.</text>
</comment>
<keyword evidence="13" id="KW-1185">Reference proteome</keyword>
<dbReference type="PANTHER" id="PTHR24286:SF384">
    <property type="entry name" value="P450, PUTATIVE (EUROFUNG)-RELATED"/>
    <property type="match status" value="1"/>
</dbReference>
<keyword evidence="3 9" id="KW-0349">Heme</keyword>
<evidence type="ECO:0000256" key="2">
    <source>
        <dbReference type="ARBA" id="ARBA00010617"/>
    </source>
</evidence>
<feature type="binding site" description="axial binding residue" evidence="9">
    <location>
        <position position="429"/>
    </location>
    <ligand>
        <name>heme</name>
        <dbReference type="ChEBI" id="CHEBI:30413"/>
    </ligand>
    <ligandPart>
        <name>Fe</name>
        <dbReference type="ChEBI" id="CHEBI:18248"/>
    </ligandPart>
</feature>
<dbReference type="Gene3D" id="1.10.630.10">
    <property type="entry name" value="Cytochrome P450"/>
    <property type="match status" value="1"/>
</dbReference>
<accession>A0AA38FXE5</accession>
<protein>
    <recommendedName>
        <fullName evidence="14">Cytochrome P450</fullName>
    </recommendedName>
</protein>
<evidence type="ECO:0000256" key="4">
    <source>
        <dbReference type="ARBA" id="ARBA00022723"/>
    </source>
</evidence>
<proteinExistence type="inferred from homology"/>
<evidence type="ECO:0000313" key="12">
    <source>
        <dbReference type="EMBL" id="KAH9311054.1"/>
    </source>
</evidence>
<keyword evidence="4 9" id="KW-0479">Metal-binding</keyword>
<name>A0AA38FXE5_TAXCH</name>
<keyword evidence="5 10" id="KW-0560">Oxidoreductase</keyword>
<reference evidence="12 13" key="1">
    <citation type="journal article" date="2021" name="Nat. Plants">
        <title>The Taxus genome provides insights into paclitaxel biosynthesis.</title>
        <authorList>
            <person name="Xiong X."/>
            <person name="Gou J."/>
            <person name="Liao Q."/>
            <person name="Li Y."/>
            <person name="Zhou Q."/>
            <person name="Bi G."/>
            <person name="Li C."/>
            <person name="Du R."/>
            <person name="Wang X."/>
            <person name="Sun T."/>
            <person name="Guo L."/>
            <person name="Liang H."/>
            <person name="Lu P."/>
            <person name="Wu Y."/>
            <person name="Zhang Z."/>
            <person name="Ro D.K."/>
            <person name="Shang Y."/>
            <person name="Huang S."/>
            <person name="Yan J."/>
        </authorList>
    </citation>
    <scope>NUCLEOTIDE SEQUENCE [LARGE SCALE GENOMIC DNA]</scope>
    <source>
        <strain evidence="12">Ta-2019</strain>
    </source>
</reference>
<dbReference type="InterPro" id="IPR017972">
    <property type="entry name" value="Cyt_P450_CS"/>
</dbReference>
<evidence type="ECO:0000256" key="11">
    <source>
        <dbReference type="SAM" id="Phobius"/>
    </source>
</evidence>
<feature type="transmembrane region" description="Helical" evidence="11">
    <location>
        <begin position="12"/>
        <end position="30"/>
    </location>
</feature>
<dbReference type="OMA" id="KLECHIF"/>
<evidence type="ECO:0000256" key="3">
    <source>
        <dbReference type="ARBA" id="ARBA00022617"/>
    </source>
</evidence>
<gene>
    <name evidence="12" type="ORF">KI387_026089</name>
</gene>
<sequence>METFIQLDSSSVLLYLTFTAILGIILLLLFRSKHRSGLKLPPGYLSFPLIGETITFASQAPQKFFSERVKKFGPVFATSLIGHPTVVVCGPSGNRFILSNEDKLVQMSLPSSTMRLMGQNSLLSKRGDEHRIVRSALARCLGPQAMQNYIPKMSSEIQHHINKKWKGKDEVKVLPLMKGLVFSIATSLFFGINDEHQQDRLHKLLETIAAGTMSIPIDFPGSRFRKAIEARSYMDEILTSVIKTRRSHLHSGTASSNQDLLSVLLTFKDERGNPFTDMEILDNFSVILHGLYDTTISPLTVIFKVMSSNPECYEKLVQEQLGILDNIKDGGEIGWKDLKAMKYTWQSVQETLRMFPPVFGEFRKALTDIHYEGYTIPKGWRILCTAYSTHRQEEYFDEPEKFRPSRFEDEGKHVTPYTFIPFGAGVRICPGWEFAKMEILLFLHHFVKTFSSYIPVDADEKISADPHPPLPLNGFSIKLFPRS</sequence>
<evidence type="ECO:0000256" key="7">
    <source>
        <dbReference type="ARBA" id="ARBA00023033"/>
    </source>
</evidence>
<dbReference type="Pfam" id="PF00067">
    <property type="entry name" value="p450"/>
    <property type="match status" value="1"/>
</dbReference>
<dbReference type="InterPro" id="IPR036396">
    <property type="entry name" value="Cyt_P450_sf"/>
</dbReference>
<evidence type="ECO:0000313" key="13">
    <source>
        <dbReference type="Proteomes" id="UP000824469"/>
    </source>
</evidence>
<dbReference type="FunFam" id="1.10.630.10:FF:000022">
    <property type="entry name" value="Taxadiene 5-alpha hydroxylase"/>
    <property type="match status" value="1"/>
</dbReference>
<dbReference type="PRINTS" id="PR00463">
    <property type="entry name" value="EP450I"/>
</dbReference>
<evidence type="ECO:0000256" key="9">
    <source>
        <dbReference type="PIRSR" id="PIRSR602401-1"/>
    </source>
</evidence>
<keyword evidence="8" id="KW-0876">Taxol biosynthesis</keyword>
<organism evidence="12 13">
    <name type="scientific">Taxus chinensis</name>
    <name type="common">Chinese yew</name>
    <name type="synonym">Taxus wallichiana var. chinensis</name>
    <dbReference type="NCBI Taxonomy" id="29808"/>
    <lineage>
        <taxon>Eukaryota</taxon>
        <taxon>Viridiplantae</taxon>
        <taxon>Streptophyta</taxon>
        <taxon>Embryophyta</taxon>
        <taxon>Tracheophyta</taxon>
        <taxon>Spermatophyta</taxon>
        <taxon>Pinopsida</taxon>
        <taxon>Pinidae</taxon>
        <taxon>Conifers II</taxon>
        <taxon>Cupressales</taxon>
        <taxon>Taxaceae</taxon>
        <taxon>Taxus</taxon>
    </lineage>
</organism>
<comment type="pathway">
    <text evidence="1">Alkaloid biosynthesis; taxol biosynthesis.</text>
</comment>
<dbReference type="PROSITE" id="PS00086">
    <property type="entry name" value="CYTOCHROME_P450"/>
    <property type="match status" value="1"/>
</dbReference>
<comment type="cofactor">
    <cofactor evidence="9">
        <name>heme</name>
        <dbReference type="ChEBI" id="CHEBI:30413"/>
    </cofactor>
</comment>